<evidence type="ECO:0000313" key="2">
    <source>
        <dbReference type="EMBL" id="KAH6880118.1"/>
    </source>
</evidence>
<protein>
    <submittedName>
        <fullName evidence="2">Uncharacterized protein</fullName>
    </submittedName>
</protein>
<evidence type="ECO:0000313" key="3">
    <source>
        <dbReference type="Proteomes" id="UP000777438"/>
    </source>
</evidence>
<comment type="caution">
    <text evidence="2">The sequence shown here is derived from an EMBL/GenBank/DDBJ whole genome shotgun (WGS) entry which is preliminary data.</text>
</comment>
<dbReference type="OrthoDB" id="4973143at2759"/>
<dbReference type="Proteomes" id="UP000777438">
    <property type="component" value="Unassembled WGS sequence"/>
</dbReference>
<gene>
    <name evidence="2" type="ORF">B0T10DRAFT_148181</name>
</gene>
<keyword evidence="3" id="KW-1185">Reference proteome</keyword>
<feature type="region of interest" description="Disordered" evidence="1">
    <location>
        <begin position="241"/>
        <end position="267"/>
    </location>
</feature>
<proteinExistence type="predicted"/>
<sequence>MAAYGMKALEPGNLYMTISIAHQPPGWEPDLKHEITDYIPKLPDPLDPSFLEELVQTARVQEQFIWGLYYHRDLRDGTTYTLRRIDLDSLPKNAIPGVTKPMFELQRRDVQESPRLDFGIVGLVRLLQVPPTITNDLTAYLDYIAPMVSMQSQRTFMWASSVYFGTRRHVLDLQRKNNMLESRSGLLKECMVFAYGEIWYALGRQLPRPILSSTWGYAPFLGQTAESWERTSRIGDGRRIQSFRRPRGGRPDQRVPRRAPVGTEQAI</sequence>
<name>A0A9P8VVP0_9HYPO</name>
<accession>A0A9P8VVP0</accession>
<organism evidence="2 3">
    <name type="scientific">Thelonectria olida</name>
    <dbReference type="NCBI Taxonomy" id="1576542"/>
    <lineage>
        <taxon>Eukaryota</taxon>
        <taxon>Fungi</taxon>
        <taxon>Dikarya</taxon>
        <taxon>Ascomycota</taxon>
        <taxon>Pezizomycotina</taxon>
        <taxon>Sordariomycetes</taxon>
        <taxon>Hypocreomycetidae</taxon>
        <taxon>Hypocreales</taxon>
        <taxon>Nectriaceae</taxon>
        <taxon>Thelonectria</taxon>
    </lineage>
</organism>
<reference evidence="2 3" key="1">
    <citation type="journal article" date="2021" name="Nat. Commun.">
        <title>Genetic determinants of endophytism in the Arabidopsis root mycobiome.</title>
        <authorList>
            <person name="Mesny F."/>
            <person name="Miyauchi S."/>
            <person name="Thiergart T."/>
            <person name="Pickel B."/>
            <person name="Atanasova L."/>
            <person name="Karlsson M."/>
            <person name="Huettel B."/>
            <person name="Barry K.W."/>
            <person name="Haridas S."/>
            <person name="Chen C."/>
            <person name="Bauer D."/>
            <person name="Andreopoulos W."/>
            <person name="Pangilinan J."/>
            <person name="LaButti K."/>
            <person name="Riley R."/>
            <person name="Lipzen A."/>
            <person name="Clum A."/>
            <person name="Drula E."/>
            <person name="Henrissat B."/>
            <person name="Kohler A."/>
            <person name="Grigoriev I.V."/>
            <person name="Martin F.M."/>
            <person name="Hacquard S."/>
        </authorList>
    </citation>
    <scope>NUCLEOTIDE SEQUENCE [LARGE SCALE GENOMIC DNA]</scope>
    <source>
        <strain evidence="2 3">MPI-CAGE-CH-0241</strain>
    </source>
</reference>
<dbReference type="EMBL" id="JAGPYM010000027">
    <property type="protein sequence ID" value="KAH6880118.1"/>
    <property type="molecule type" value="Genomic_DNA"/>
</dbReference>
<dbReference type="AlphaFoldDB" id="A0A9P8VVP0"/>
<evidence type="ECO:0000256" key="1">
    <source>
        <dbReference type="SAM" id="MobiDB-lite"/>
    </source>
</evidence>